<evidence type="ECO:0000313" key="4">
    <source>
        <dbReference type="Proteomes" id="UP000178797"/>
    </source>
</evidence>
<evidence type="ECO:0000256" key="1">
    <source>
        <dbReference type="SAM" id="MobiDB-lite"/>
    </source>
</evidence>
<proteinExistence type="predicted"/>
<organism evidence="3 4">
    <name type="scientific">Candidatus Schekmanbacteria bacterium RBG_16_38_10</name>
    <dbReference type="NCBI Taxonomy" id="1817879"/>
    <lineage>
        <taxon>Bacteria</taxon>
        <taxon>Candidatus Schekmaniibacteriota</taxon>
    </lineage>
</organism>
<evidence type="ECO:0000313" key="3">
    <source>
        <dbReference type="EMBL" id="OGL43041.1"/>
    </source>
</evidence>
<name>A0A1F7RNK7_9BACT</name>
<evidence type="ECO:0008006" key="5">
    <source>
        <dbReference type="Google" id="ProtNLM"/>
    </source>
</evidence>
<feature type="region of interest" description="Disordered" evidence="1">
    <location>
        <begin position="36"/>
        <end position="75"/>
    </location>
</feature>
<gene>
    <name evidence="3" type="ORF">A2W05_02130</name>
</gene>
<protein>
    <recommendedName>
        <fullName evidence="5">BACON domain-containing protein</fullName>
    </recommendedName>
</protein>
<dbReference type="Proteomes" id="UP000178797">
    <property type="component" value="Unassembled WGS sequence"/>
</dbReference>
<keyword evidence="2" id="KW-0732">Signal</keyword>
<reference evidence="3 4" key="1">
    <citation type="journal article" date="2016" name="Nat. Commun.">
        <title>Thousands of microbial genomes shed light on interconnected biogeochemical processes in an aquifer system.</title>
        <authorList>
            <person name="Anantharaman K."/>
            <person name="Brown C.T."/>
            <person name="Hug L.A."/>
            <person name="Sharon I."/>
            <person name="Castelle C.J."/>
            <person name="Probst A.J."/>
            <person name="Thomas B.C."/>
            <person name="Singh A."/>
            <person name="Wilkins M.J."/>
            <person name="Karaoz U."/>
            <person name="Brodie E.L."/>
            <person name="Williams K.H."/>
            <person name="Hubbard S.S."/>
            <person name="Banfield J.F."/>
        </authorList>
    </citation>
    <scope>NUCLEOTIDE SEQUENCE [LARGE SCALE GENOMIC DNA]</scope>
</reference>
<dbReference type="EMBL" id="MGDE01000243">
    <property type="protein sequence ID" value="OGL43041.1"/>
    <property type="molecule type" value="Genomic_DNA"/>
</dbReference>
<feature type="compositionally biased region" description="Low complexity" evidence="1">
    <location>
        <begin position="62"/>
        <end position="75"/>
    </location>
</feature>
<sequence length="191" mass="20665">MNKKLFLILFILIPLSIITNNTYAASQKIAEGDSQNITTAKKASSEIKEGTTEMKEERTIRRTTSTTKTKTTTSSSTTTITNQLIANGIAPSYDFGSVYIGKEIPSGSMTETFTITTQTSEAAGWLLTSYPQWLKITPASGTTPNRVVMEVIDTGRLNAGLNSESLIFQSTKNGVNPLTINVSITGIPNFN</sequence>
<feature type="compositionally biased region" description="Basic and acidic residues" evidence="1">
    <location>
        <begin position="43"/>
        <end position="60"/>
    </location>
</feature>
<dbReference type="AlphaFoldDB" id="A0A1F7RNK7"/>
<feature type="signal peptide" evidence="2">
    <location>
        <begin position="1"/>
        <end position="24"/>
    </location>
</feature>
<evidence type="ECO:0000256" key="2">
    <source>
        <dbReference type="SAM" id="SignalP"/>
    </source>
</evidence>
<comment type="caution">
    <text evidence="3">The sequence shown here is derived from an EMBL/GenBank/DDBJ whole genome shotgun (WGS) entry which is preliminary data.</text>
</comment>
<feature type="chain" id="PRO_5009532218" description="BACON domain-containing protein" evidence="2">
    <location>
        <begin position="25"/>
        <end position="191"/>
    </location>
</feature>
<accession>A0A1F7RNK7</accession>